<keyword evidence="9" id="KW-0539">Nucleus</keyword>
<keyword evidence="6" id="KW-0805">Transcription regulation</keyword>
<dbReference type="GO" id="GO:0005654">
    <property type="term" value="C:nucleoplasm"/>
    <property type="evidence" value="ECO:0007669"/>
    <property type="project" value="TreeGrafter"/>
</dbReference>
<dbReference type="RefSeq" id="XP_028598311.1">
    <property type="nucleotide sequence ID" value="XM_028742478.1"/>
</dbReference>
<dbReference type="KEGG" id="pmua:114603463"/>
<dbReference type="Gene3D" id="3.30.160.60">
    <property type="entry name" value="Classic Zinc Finger"/>
    <property type="match status" value="2"/>
</dbReference>
<dbReference type="GO" id="GO:0008270">
    <property type="term" value="F:zinc ion binding"/>
    <property type="evidence" value="ECO:0007669"/>
    <property type="project" value="UniProtKB-KW"/>
</dbReference>
<evidence type="ECO:0000256" key="5">
    <source>
        <dbReference type="ARBA" id="ARBA00022833"/>
    </source>
</evidence>
<feature type="domain" description="C2H2-type" evidence="12">
    <location>
        <begin position="182"/>
        <end position="209"/>
    </location>
</feature>
<evidence type="ECO:0000256" key="7">
    <source>
        <dbReference type="ARBA" id="ARBA00023125"/>
    </source>
</evidence>
<dbReference type="PROSITE" id="PS00028">
    <property type="entry name" value="ZINC_FINGER_C2H2_1"/>
    <property type="match status" value="3"/>
</dbReference>
<evidence type="ECO:0000256" key="1">
    <source>
        <dbReference type="ARBA" id="ARBA00004123"/>
    </source>
</evidence>
<feature type="domain" description="C2H2-type" evidence="12">
    <location>
        <begin position="698"/>
        <end position="718"/>
    </location>
</feature>
<dbReference type="PANTHER" id="PTHR24399:SF70">
    <property type="entry name" value="C2H2-TYPE DOMAIN-CONTAINING PROTEIN"/>
    <property type="match status" value="1"/>
</dbReference>
<dbReference type="OrthoDB" id="9028103at2759"/>
<dbReference type="GeneID" id="114603463"/>
<feature type="domain" description="C2H2-type" evidence="12">
    <location>
        <begin position="226"/>
        <end position="248"/>
    </location>
</feature>
<dbReference type="SMART" id="SM00355">
    <property type="entry name" value="ZnF_C2H2"/>
    <property type="match status" value="5"/>
</dbReference>
<keyword evidence="5" id="KW-0862">Zinc</keyword>
<protein>
    <submittedName>
        <fullName evidence="13">Uncharacterized LOC114603463</fullName>
    </submittedName>
</protein>
<dbReference type="Proteomes" id="UP000472272">
    <property type="component" value="Chromosome 8"/>
</dbReference>
<comment type="subcellular location">
    <subcellularLocation>
        <location evidence="1">Nucleus</location>
    </subcellularLocation>
</comment>
<evidence type="ECO:0000256" key="3">
    <source>
        <dbReference type="ARBA" id="ARBA00022737"/>
    </source>
</evidence>
<evidence type="ECO:0000256" key="4">
    <source>
        <dbReference type="ARBA" id="ARBA00022771"/>
    </source>
</evidence>
<gene>
    <name evidence="13" type="primary">LOC114603463</name>
</gene>
<dbReference type="Pfam" id="PF00096">
    <property type="entry name" value="zf-C2H2"/>
    <property type="match status" value="1"/>
</dbReference>
<feature type="region of interest" description="Disordered" evidence="11">
    <location>
        <begin position="1"/>
        <end position="45"/>
    </location>
</feature>
<dbReference type="GO" id="GO:0000978">
    <property type="term" value="F:RNA polymerase II cis-regulatory region sequence-specific DNA binding"/>
    <property type="evidence" value="ECO:0007669"/>
    <property type="project" value="TreeGrafter"/>
</dbReference>
<evidence type="ECO:0000313" key="14">
    <source>
        <dbReference type="Proteomes" id="UP000472272"/>
    </source>
</evidence>
<feature type="region of interest" description="Disordered" evidence="11">
    <location>
        <begin position="204"/>
        <end position="224"/>
    </location>
</feature>
<keyword evidence="14" id="KW-1185">Reference proteome</keyword>
<evidence type="ECO:0000259" key="12">
    <source>
        <dbReference type="PROSITE" id="PS50157"/>
    </source>
</evidence>
<dbReference type="PROSITE" id="PS50157">
    <property type="entry name" value="ZINC_FINGER_C2H2_2"/>
    <property type="match status" value="4"/>
</dbReference>
<feature type="region of interest" description="Disordered" evidence="11">
    <location>
        <begin position="660"/>
        <end position="688"/>
    </location>
</feature>
<reference evidence="13 14" key="1">
    <citation type="journal article" date="2019" name="Proc. Natl. Acad. Sci. U.S.A.">
        <title>Regulatory changes in pterin and carotenoid genes underlie balanced color polymorphisms in the wall lizard.</title>
        <authorList>
            <person name="Andrade P."/>
            <person name="Pinho C."/>
            <person name="Perez I de Lanuza G."/>
            <person name="Afonso S."/>
            <person name="Brejcha J."/>
            <person name="Rubin C.J."/>
            <person name="Wallerman O."/>
            <person name="Pereira P."/>
            <person name="Sabatino S.J."/>
            <person name="Bellati A."/>
            <person name="Pellitteri-Rosa D."/>
            <person name="Bosakova Z."/>
            <person name="Bunikis I."/>
            <person name="Carretero M.A."/>
            <person name="Feiner N."/>
            <person name="Marsik P."/>
            <person name="Pauperio F."/>
            <person name="Salvi D."/>
            <person name="Soler L."/>
            <person name="While G.M."/>
            <person name="Uller T."/>
            <person name="Font E."/>
            <person name="Andersson L."/>
            <person name="Carneiro M."/>
        </authorList>
    </citation>
    <scope>NUCLEOTIDE SEQUENCE</scope>
</reference>
<dbReference type="Ensembl" id="ENSPMRT00000011969.1">
    <property type="protein sequence ID" value="ENSPMRP00000011203.1"/>
    <property type="gene ID" value="ENSPMRG00000007487.1"/>
</dbReference>
<dbReference type="GeneTree" id="ENSGT01030000235778"/>
<keyword evidence="3" id="KW-0677">Repeat</keyword>
<keyword evidence="4 10" id="KW-0863">Zinc-finger</keyword>
<evidence type="ECO:0000313" key="13">
    <source>
        <dbReference type="Ensembl" id="ENSPMRP00000011203.1"/>
    </source>
</evidence>
<feature type="region of interest" description="Disordered" evidence="11">
    <location>
        <begin position="304"/>
        <end position="334"/>
    </location>
</feature>
<name>A0A670IH53_PODMU</name>
<feature type="compositionally biased region" description="Basic residues" evidence="11">
    <location>
        <begin position="673"/>
        <end position="688"/>
    </location>
</feature>
<evidence type="ECO:0000256" key="10">
    <source>
        <dbReference type="PROSITE-ProRule" id="PRU00042"/>
    </source>
</evidence>
<dbReference type="InterPro" id="IPR036236">
    <property type="entry name" value="Znf_C2H2_sf"/>
</dbReference>
<dbReference type="InterPro" id="IPR013087">
    <property type="entry name" value="Znf_C2H2_type"/>
</dbReference>
<evidence type="ECO:0000256" key="6">
    <source>
        <dbReference type="ARBA" id="ARBA00023015"/>
    </source>
</evidence>
<dbReference type="SUPFAM" id="SSF57667">
    <property type="entry name" value="beta-beta-alpha zinc fingers"/>
    <property type="match status" value="1"/>
</dbReference>
<evidence type="ECO:0000256" key="11">
    <source>
        <dbReference type="SAM" id="MobiDB-lite"/>
    </source>
</evidence>
<feature type="compositionally biased region" description="Basic residues" evidence="11">
    <location>
        <begin position="311"/>
        <end position="332"/>
    </location>
</feature>
<evidence type="ECO:0000256" key="2">
    <source>
        <dbReference type="ARBA" id="ARBA00022723"/>
    </source>
</evidence>
<dbReference type="OMA" id="AMNTENQ"/>
<evidence type="ECO:0000256" key="9">
    <source>
        <dbReference type="ARBA" id="ARBA00023242"/>
    </source>
</evidence>
<dbReference type="AlphaFoldDB" id="A0A670IH53"/>
<organism evidence="13 14">
    <name type="scientific">Podarcis muralis</name>
    <name type="common">Wall lizard</name>
    <name type="synonym">Lacerta muralis</name>
    <dbReference type="NCBI Taxonomy" id="64176"/>
    <lineage>
        <taxon>Eukaryota</taxon>
        <taxon>Metazoa</taxon>
        <taxon>Chordata</taxon>
        <taxon>Craniata</taxon>
        <taxon>Vertebrata</taxon>
        <taxon>Euteleostomi</taxon>
        <taxon>Lepidosauria</taxon>
        <taxon>Squamata</taxon>
        <taxon>Bifurcata</taxon>
        <taxon>Unidentata</taxon>
        <taxon>Episquamata</taxon>
        <taxon>Laterata</taxon>
        <taxon>Lacertibaenia</taxon>
        <taxon>Lacertidae</taxon>
        <taxon>Podarcis</taxon>
    </lineage>
</organism>
<keyword evidence="2" id="KW-0479">Metal-binding</keyword>
<keyword evidence="7" id="KW-0238">DNA-binding</keyword>
<reference evidence="13" key="2">
    <citation type="submission" date="2025-08" db="UniProtKB">
        <authorList>
            <consortium name="Ensembl"/>
        </authorList>
    </citation>
    <scope>IDENTIFICATION</scope>
</reference>
<sequence>MDTRAKPGTTHSVPEKYLSGGAVKARSPAYAGKRSSERPLRQKVAVGGDNTSLNAGWNAVLRISASRKGAMDLAGMDVGAEIELTEDGSLDELPLHLENAKNCLSWETLDASSSDDDGEAYFTFYLPARRPARPAQRLPAQRPPASPSARSATCAKWIPPLYPCPLRPSLPAALGSPAFGAHQCQKCLQVFMEEWHYAQHLKDHAQEELQKPAAPPPRARSPPRKLRCLECGKRFLHPEHFARHTKWHLKLVRKGIKVCHRKGCRRSSSSSSSSTSPASQAAYVYKPAETQPGAKGASSLLAAQEAPGQPKRLHASRAQKTGKRKSSKHQRKLLAASAPPAEGLLGPAHPGHSVAILDGDVGVALLQPWQKQEAILEGQVAGGLFQPAVMNADNQIIILDGDEAEVQATLFDGQGNVNALRPLFLRAEEQAAILDAPVSLSSLQLGGVNKDQAALAAGWVSQNPCTLLRTVLLQADEQGAVMDGQAEASPMQQVIIKTSEGASTLYLDPDPHLSSVDLATLHLVPLHQESQFITVPYGNALTLDSTDPACDGNGAWEQPQAATVQFSGYVPNPCQQNKQPSPPATASLSPRGSVVVRLVPGTSGGDHPEVLDLEYDMGGGIPVASEPWEANGRAGPEAYGAEVVAAAEEDFIVVEVDPDSRGPKMAAVSHPLSSHRRRASKRRRVRKPARRRRTAWGFRCPDCGARYSRVSQLRAHQKWPRRRGRGFLCECGTSFRGLLHLLRHQLQHLEEALFICAACGKSLKGHTGLASHGSCHPRPAHFGCPCGASFRRLSRYLWHHVRNQRPGLRVYTLSGFLPSS</sequence>
<keyword evidence="8" id="KW-0804">Transcription</keyword>
<accession>A0A670IH53</accession>
<dbReference type="PANTHER" id="PTHR24399">
    <property type="entry name" value="ZINC FINGER AND BTB DOMAIN-CONTAINING"/>
    <property type="match status" value="1"/>
</dbReference>
<proteinExistence type="predicted"/>
<feature type="domain" description="C2H2-type" evidence="12">
    <location>
        <begin position="754"/>
        <end position="776"/>
    </location>
</feature>
<evidence type="ECO:0000256" key="8">
    <source>
        <dbReference type="ARBA" id="ARBA00023163"/>
    </source>
</evidence>
<dbReference type="GO" id="GO:0001227">
    <property type="term" value="F:DNA-binding transcription repressor activity, RNA polymerase II-specific"/>
    <property type="evidence" value="ECO:0007669"/>
    <property type="project" value="TreeGrafter"/>
</dbReference>
<reference evidence="13" key="3">
    <citation type="submission" date="2025-09" db="UniProtKB">
        <authorList>
            <consortium name="Ensembl"/>
        </authorList>
    </citation>
    <scope>IDENTIFICATION</scope>
</reference>